<dbReference type="VEuPathDB" id="FungiDB:A1O9_05896"/>
<dbReference type="InterPro" id="IPR011766">
    <property type="entry name" value="TPP_enzyme_TPP-bd"/>
</dbReference>
<dbReference type="GO" id="GO:0050660">
    <property type="term" value="F:flavin adenine dinucleotide binding"/>
    <property type="evidence" value="ECO:0007669"/>
    <property type="project" value="TreeGrafter"/>
</dbReference>
<comment type="caution">
    <text evidence="3">The sequence shown here is derived from an EMBL/GenBank/DDBJ whole genome shotgun (WGS) entry which is preliminary data.</text>
</comment>
<dbReference type="RefSeq" id="XP_013260563.1">
    <property type="nucleotide sequence ID" value="XM_013405109.1"/>
</dbReference>
<dbReference type="Pfam" id="PF02775">
    <property type="entry name" value="TPP_enzyme_C"/>
    <property type="match status" value="1"/>
</dbReference>
<comment type="similarity">
    <text evidence="1">Belongs to the TPP enzyme family.</text>
</comment>
<dbReference type="GO" id="GO:0005948">
    <property type="term" value="C:acetolactate synthase complex"/>
    <property type="evidence" value="ECO:0007669"/>
    <property type="project" value="TreeGrafter"/>
</dbReference>
<feature type="domain" description="Thiamine pyrophosphate enzyme TPP-binding" evidence="2">
    <location>
        <begin position="24"/>
        <end position="169"/>
    </location>
</feature>
<dbReference type="Gene3D" id="3.40.50.970">
    <property type="match status" value="1"/>
</dbReference>
<dbReference type="PANTHER" id="PTHR18968">
    <property type="entry name" value="THIAMINE PYROPHOSPHATE ENZYMES"/>
    <property type="match status" value="1"/>
</dbReference>
<dbReference type="STRING" id="1182545.A0A072PFC4"/>
<evidence type="ECO:0000259" key="2">
    <source>
        <dbReference type="Pfam" id="PF02775"/>
    </source>
</evidence>
<dbReference type="GO" id="GO:0003984">
    <property type="term" value="F:acetolactate synthase activity"/>
    <property type="evidence" value="ECO:0007669"/>
    <property type="project" value="TreeGrafter"/>
</dbReference>
<organism evidence="3 4">
    <name type="scientific">Exophiala aquamarina CBS 119918</name>
    <dbReference type="NCBI Taxonomy" id="1182545"/>
    <lineage>
        <taxon>Eukaryota</taxon>
        <taxon>Fungi</taxon>
        <taxon>Dikarya</taxon>
        <taxon>Ascomycota</taxon>
        <taxon>Pezizomycotina</taxon>
        <taxon>Eurotiomycetes</taxon>
        <taxon>Chaetothyriomycetidae</taxon>
        <taxon>Chaetothyriales</taxon>
        <taxon>Herpotrichiellaceae</taxon>
        <taxon>Exophiala</taxon>
    </lineage>
</organism>
<keyword evidence="4" id="KW-1185">Reference proteome</keyword>
<dbReference type="EMBL" id="AMGV01000004">
    <property type="protein sequence ID" value="KEF57973.1"/>
    <property type="molecule type" value="Genomic_DNA"/>
</dbReference>
<dbReference type="GO" id="GO:0009099">
    <property type="term" value="P:L-valine biosynthetic process"/>
    <property type="evidence" value="ECO:0007669"/>
    <property type="project" value="TreeGrafter"/>
</dbReference>
<dbReference type="GO" id="GO:0030976">
    <property type="term" value="F:thiamine pyrophosphate binding"/>
    <property type="evidence" value="ECO:0007669"/>
    <property type="project" value="InterPro"/>
</dbReference>
<accession>A0A072PFC4</accession>
<dbReference type="HOGENOM" id="CLU_1570666_0_0_1"/>
<dbReference type="InterPro" id="IPR029061">
    <property type="entry name" value="THDP-binding"/>
</dbReference>
<dbReference type="SUPFAM" id="SSF52518">
    <property type="entry name" value="Thiamin diphosphate-binding fold (THDP-binding)"/>
    <property type="match status" value="1"/>
</dbReference>
<gene>
    <name evidence="3" type="ORF">A1O9_05896</name>
</gene>
<dbReference type="OrthoDB" id="2867507at2759"/>
<evidence type="ECO:0000256" key="1">
    <source>
        <dbReference type="ARBA" id="ARBA00007812"/>
    </source>
</evidence>
<dbReference type="Proteomes" id="UP000027920">
    <property type="component" value="Unassembled WGS sequence"/>
</dbReference>
<evidence type="ECO:0000313" key="3">
    <source>
        <dbReference type="EMBL" id="KEF57973.1"/>
    </source>
</evidence>
<proteinExistence type="inferred from homology"/>
<dbReference type="PANTHER" id="PTHR18968:SF164">
    <property type="entry name" value="PYRUVATE DECARBOXYLASE"/>
    <property type="match status" value="1"/>
</dbReference>
<evidence type="ECO:0000313" key="4">
    <source>
        <dbReference type="Proteomes" id="UP000027920"/>
    </source>
</evidence>
<dbReference type="AlphaFoldDB" id="A0A072PFC4"/>
<dbReference type="GO" id="GO:0005739">
    <property type="term" value="C:mitochondrion"/>
    <property type="evidence" value="ECO:0007669"/>
    <property type="project" value="TreeGrafter"/>
</dbReference>
<protein>
    <recommendedName>
        <fullName evidence="2">Thiamine pyrophosphate enzyme TPP-binding domain-containing protein</fullName>
    </recommendedName>
</protein>
<dbReference type="InterPro" id="IPR045229">
    <property type="entry name" value="TPP_enz"/>
</dbReference>
<dbReference type="GeneID" id="25280816"/>
<dbReference type="GO" id="GO:0009097">
    <property type="term" value="P:isoleucine biosynthetic process"/>
    <property type="evidence" value="ECO:0007669"/>
    <property type="project" value="TreeGrafter"/>
</dbReference>
<reference evidence="3 4" key="1">
    <citation type="submission" date="2013-03" db="EMBL/GenBank/DDBJ databases">
        <title>The Genome Sequence of Exophiala aquamarina CBS 119918.</title>
        <authorList>
            <consortium name="The Broad Institute Genomics Platform"/>
            <person name="Cuomo C."/>
            <person name="de Hoog S."/>
            <person name="Gorbushina A."/>
            <person name="Walker B."/>
            <person name="Young S.K."/>
            <person name="Zeng Q."/>
            <person name="Gargeya S."/>
            <person name="Fitzgerald M."/>
            <person name="Haas B."/>
            <person name="Abouelleil A."/>
            <person name="Allen A.W."/>
            <person name="Alvarado L."/>
            <person name="Arachchi H.M."/>
            <person name="Berlin A.M."/>
            <person name="Chapman S.B."/>
            <person name="Gainer-Dewar J."/>
            <person name="Goldberg J."/>
            <person name="Griggs A."/>
            <person name="Gujja S."/>
            <person name="Hansen M."/>
            <person name="Howarth C."/>
            <person name="Imamovic A."/>
            <person name="Ireland A."/>
            <person name="Larimer J."/>
            <person name="McCowan C."/>
            <person name="Murphy C."/>
            <person name="Pearson M."/>
            <person name="Poon T.W."/>
            <person name="Priest M."/>
            <person name="Roberts A."/>
            <person name="Saif S."/>
            <person name="Shea T."/>
            <person name="Sisk P."/>
            <person name="Sykes S."/>
            <person name="Wortman J."/>
            <person name="Nusbaum C."/>
            <person name="Birren B."/>
        </authorList>
    </citation>
    <scope>NUCLEOTIDE SEQUENCE [LARGE SCALE GENOMIC DNA]</scope>
    <source>
        <strain evidence="3 4">CBS 119918</strain>
    </source>
</reference>
<sequence length="170" mass="18032">MSRLRDFLPEQTTLVIEAVTNAIPPGTLFGTGAGGLGWLGGAALGVKLAKPQDFVCAVVGDGTFLFSQMESTFWIAKRYDIPILLIVLNNGGWNAPKVSALLVHKNGYTSQHNRKDVNISFEPSPDYVGIAAAAGNVWGGSIKEIHEVDAVLKEAVSVVKAGKSAVVEIR</sequence>
<name>A0A072PFC4_9EURO</name>